<evidence type="ECO:0000313" key="2">
    <source>
        <dbReference type="EMBL" id="EMS58606.1"/>
    </source>
</evidence>
<protein>
    <submittedName>
        <fullName evidence="2">Uncharacterized protein</fullName>
    </submittedName>
</protein>
<gene>
    <name evidence="2" type="ORF">TRIUR3_22927</name>
</gene>
<feature type="compositionally biased region" description="Gly residues" evidence="1">
    <location>
        <begin position="1"/>
        <end position="10"/>
    </location>
</feature>
<sequence length="176" mass="19308">MGYGMKGPGHLGMDATEATIWTPPPGAGQGTFREVEAEHQSLEYFYQQPRDSHALGPGHVQGCGKDSDCGSSEAGSYESVHHHEHPGDGEGDDADDLDAEAKGEGEGEDEGEDKLCEESEFVEGFVEDEDEEPEVDLAEYRMLRLTRECFRTPRSVRLPCWDQDSFELGIGIGSRL</sequence>
<evidence type="ECO:0000256" key="1">
    <source>
        <dbReference type="SAM" id="MobiDB-lite"/>
    </source>
</evidence>
<feature type="region of interest" description="Disordered" evidence="1">
    <location>
        <begin position="1"/>
        <end position="116"/>
    </location>
</feature>
<feature type="compositionally biased region" description="Acidic residues" evidence="1">
    <location>
        <begin position="89"/>
        <end position="98"/>
    </location>
</feature>
<reference evidence="2" key="1">
    <citation type="journal article" date="2013" name="Nature">
        <title>Draft genome of the wheat A-genome progenitor Triticum urartu.</title>
        <authorList>
            <person name="Ling H.Q."/>
            <person name="Zhao S."/>
            <person name="Liu D."/>
            <person name="Wang J."/>
            <person name="Sun H."/>
            <person name="Zhang C."/>
            <person name="Fan H."/>
            <person name="Li D."/>
            <person name="Dong L."/>
            <person name="Tao Y."/>
            <person name="Gao C."/>
            <person name="Wu H."/>
            <person name="Li Y."/>
            <person name="Cui Y."/>
            <person name="Guo X."/>
            <person name="Zheng S."/>
            <person name="Wang B."/>
            <person name="Yu K."/>
            <person name="Liang Q."/>
            <person name="Yang W."/>
            <person name="Lou X."/>
            <person name="Chen J."/>
            <person name="Feng M."/>
            <person name="Jian J."/>
            <person name="Zhang X."/>
            <person name="Luo G."/>
            <person name="Jiang Y."/>
            <person name="Liu J."/>
            <person name="Wang Z."/>
            <person name="Sha Y."/>
            <person name="Zhang B."/>
            <person name="Wu H."/>
            <person name="Tang D."/>
            <person name="Shen Q."/>
            <person name="Xue P."/>
            <person name="Zou S."/>
            <person name="Wang X."/>
            <person name="Liu X."/>
            <person name="Wang F."/>
            <person name="Yang Y."/>
            <person name="An X."/>
            <person name="Dong Z."/>
            <person name="Zhang K."/>
            <person name="Zhang X."/>
            <person name="Luo M.C."/>
            <person name="Dvorak J."/>
            <person name="Tong Y."/>
            <person name="Wang J."/>
            <person name="Yang H."/>
            <person name="Li Z."/>
            <person name="Wang D."/>
            <person name="Zhang A."/>
            <person name="Wang J."/>
        </authorList>
    </citation>
    <scope>NUCLEOTIDE SEQUENCE</scope>
</reference>
<organism evidence="2">
    <name type="scientific">Triticum urartu</name>
    <name type="common">Red wild einkorn</name>
    <name type="synonym">Crithodium urartu</name>
    <dbReference type="NCBI Taxonomy" id="4572"/>
    <lineage>
        <taxon>Eukaryota</taxon>
        <taxon>Viridiplantae</taxon>
        <taxon>Streptophyta</taxon>
        <taxon>Embryophyta</taxon>
        <taxon>Tracheophyta</taxon>
        <taxon>Spermatophyta</taxon>
        <taxon>Magnoliopsida</taxon>
        <taxon>Liliopsida</taxon>
        <taxon>Poales</taxon>
        <taxon>Poaceae</taxon>
        <taxon>BOP clade</taxon>
        <taxon>Pooideae</taxon>
        <taxon>Triticodae</taxon>
        <taxon>Triticeae</taxon>
        <taxon>Triticinae</taxon>
        <taxon>Triticum</taxon>
    </lineage>
</organism>
<feature type="compositionally biased region" description="Basic and acidic residues" evidence="1">
    <location>
        <begin position="79"/>
        <end position="88"/>
    </location>
</feature>
<proteinExistence type="predicted"/>
<dbReference type="AlphaFoldDB" id="M7ZG51"/>
<dbReference type="EMBL" id="KD130452">
    <property type="protein sequence ID" value="EMS58606.1"/>
    <property type="molecule type" value="Genomic_DNA"/>
</dbReference>
<accession>M7ZG51</accession>
<name>M7ZG51_TRIUA</name>